<name>A0ABD1UN07_9LAMI</name>
<gene>
    <name evidence="1" type="ORF">Adt_11494</name>
</gene>
<organism evidence="1 2">
    <name type="scientific">Abeliophyllum distichum</name>
    <dbReference type="NCBI Taxonomy" id="126358"/>
    <lineage>
        <taxon>Eukaryota</taxon>
        <taxon>Viridiplantae</taxon>
        <taxon>Streptophyta</taxon>
        <taxon>Embryophyta</taxon>
        <taxon>Tracheophyta</taxon>
        <taxon>Spermatophyta</taxon>
        <taxon>Magnoliopsida</taxon>
        <taxon>eudicotyledons</taxon>
        <taxon>Gunneridae</taxon>
        <taxon>Pentapetalae</taxon>
        <taxon>asterids</taxon>
        <taxon>lamiids</taxon>
        <taxon>Lamiales</taxon>
        <taxon>Oleaceae</taxon>
        <taxon>Forsythieae</taxon>
        <taxon>Abeliophyllum</taxon>
    </lineage>
</organism>
<dbReference type="Proteomes" id="UP001604336">
    <property type="component" value="Unassembled WGS sequence"/>
</dbReference>
<comment type="caution">
    <text evidence="1">The sequence shown here is derived from an EMBL/GenBank/DDBJ whole genome shotgun (WGS) entry which is preliminary data.</text>
</comment>
<evidence type="ECO:0000313" key="1">
    <source>
        <dbReference type="EMBL" id="KAL2526440.1"/>
    </source>
</evidence>
<reference evidence="2" key="1">
    <citation type="submission" date="2024-07" db="EMBL/GenBank/DDBJ databases">
        <title>Two chromosome-level genome assemblies of Korean endemic species Abeliophyllum distichum and Forsythia ovata (Oleaceae).</title>
        <authorList>
            <person name="Jang H."/>
        </authorList>
    </citation>
    <scope>NUCLEOTIDE SEQUENCE [LARGE SCALE GENOMIC DNA]</scope>
</reference>
<sequence length="130" mass="15205">MSYWKIEKNERKDKNLPSNKLPHIYEALVEIVEKKCLMAATNSNANATTVVGLSSIPHVMQNPMPPPWCYYHSHSHHWHKRQRNSSFLFKILKKIIAKLRFPLQVEQLTPVHRIHSRFASLTLHSSISNR</sequence>
<proteinExistence type="predicted"/>
<evidence type="ECO:0000313" key="2">
    <source>
        <dbReference type="Proteomes" id="UP001604336"/>
    </source>
</evidence>
<dbReference type="AlphaFoldDB" id="A0ABD1UN07"/>
<dbReference type="EMBL" id="JBFOLK010000003">
    <property type="protein sequence ID" value="KAL2526440.1"/>
    <property type="molecule type" value="Genomic_DNA"/>
</dbReference>
<protein>
    <submittedName>
        <fullName evidence="1">Myb-like domain-containing protein</fullName>
    </submittedName>
</protein>
<accession>A0ABD1UN07</accession>
<keyword evidence="2" id="KW-1185">Reference proteome</keyword>